<keyword evidence="2" id="KW-1133">Transmembrane helix</keyword>
<evidence type="ECO:0000256" key="1">
    <source>
        <dbReference type="SAM" id="MobiDB-lite"/>
    </source>
</evidence>
<protein>
    <recommendedName>
        <fullName evidence="5">Late embryogenesis abundant protein LEA-2 subgroup domain-containing protein</fullName>
    </recommendedName>
</protein>
<sequence>MPPASSRHGSYHRSGGLHVRPSIDWDPDRPGSRFSAYRRPLERSMHHVPPVHHSSRIPNHSVVSHAPSTATRPHWKYQDAAGSGEKRPPPYGAGTYSEIFEGGNDDSELVATERARRVRRIAKYVACGVACALAVLACALTGYFLAPRAAGIALHAISSTPPVGAERFKLHGTRLQFHVDLVYRVQNDNYFDMTVDDISAAVFWPETKFALGGGRLSGISVPARRTAEVVMPVAIRYDVKRGPPAVLLGLVDSCGLHDAGIGEISLEAEMQADFHTKMARASTQSARQTISIKCPVRRMATLQVDDGSSGTLGDIYSYIYLSTSTTT</sequence>
<reference evidence="3" key="1">
    <citation type="submission" date="2022-07" db="EMBL/GenBank/DDBJ databases">
        <title>Phylogenomic reconstructions and comparative analyses of Kickxellomycotina fungi.</title>
        <authorList>
            <person name="Reynolds N.K."/>
            <person name="Stajich J.E."/>
            <person name="Barry K."/>
            <person name="Grigoriev I.V."/>
            <person name="Crous P."/>
            <person name="Smith M.E."/>
        </authorList>
    </citation>
    <scope>NUCLEOTIDE SEQUENCE</scope>
    <source>
        <strain evidence="3">NBRC 105414</strain>
    </source>
</reference>
<proteinExistence type="predicted"/>
<dbReference type="Gene3D" id="2.60.40.1820">
    <property type="match status" value="1"/>
</dbReference>
<evidence type="ECO:0000313" key="4">
    <source>
        <dbReference type="Proteomes" id="UP001140217"/>
    </source>
</evidence>
<feature type="compositionally biased region" description="Basic and acidic residues" evidence="1">
    <location>
        <begin position="21"/>
        <end position="31"/>
    </location>
</feature>
<feature type="compositionally biased region" description="Polar residues" evidence="1">
    <location>
        <begin position="56"/>
        <end position="71"/>
    </location>
</feature>
<dbReference type="EMBL" id="JANBUL010000117">
    <property type="protein sequence ID" value="KAJ2781018.1"/>
    <property type="molecule type" value="Genomic_DNA"/>
</dbReference>
<comment type="caution">
    <text evidence="3">The sequence shown here is derived from an EMBL/GenBank/DDBJ whole genome shotgun (WGS) entry which is preliminary data.</text>
</comment>
<evidence type="ECO:0000313" key="3">
    <source>
        <dbReference type="EMBL" id="KAJ2781018.1"/>
    </source>
</evidence>
<dbReference type="Proteomes" id="UP001140217">
    <property type="component" value="Unassembled WGS sequence"/>
</dbReference>
<evidence type="ECO:0000256" key="2">
    <source>
        <dbReference type="SAM" id="Phobius"/>
    </source>
</evidence>
<dbReference type="SUPFAM" id="SSF117070">
    <property type="entry name" value="LEA14-like"/>
    <property type="match status" value="1"/>
</dbReference>
<accession>A0A9W8HGE3</accession>
<organism evidence="3 4">
    <name type="scientific">Coemansia javaensis</name>
    <dbReference type="NCBI Taxonomy" id="2761396"/>
    <lineage>
        <taxon>Eukaryota</taxon>
        <taxon>Fungi</taxon>
        <taxon>Fungi incertae sedis</taxon>
        <taxon>Zoopagomycota</taxon>
        <taxon>Kickxellomycotina</taxon>
        <taxon>Kickxellomycetes</taxon>
        <taxon>Kickxellales</taxon>
        <taxon>Kickxellaceae</taxon>
        <taxon>Coemansia</taxon>
    </lineage>
</organism>
<dbReference type="OrthoDB" id="20273at2759"/>
<keyword evidence="4" id="KW-1185">Reference proteome</keyword>
<feature type="region of interest" description="Disordered" evidence="1">
    <location>
        <begin position="1"/>
        <end position="33"/>
    </location>
</feature>
<feature type="compositionally biased region" description="Low complexity" evidence="1">
    <location>
        <begin position="1"/>
        <end position="16"/>
    </location>
</feature>
<evidence type="ECO:0008006" key="5">
    <source>
        <dbReference type="Google" id="ProtNLM"/>
    </source>
</evidence>
<dbReference type="AlphaFoldDB" id="A0A9W8HGE3"/>
<keyword evidence="2" id="KW-0472">Membrane</keyword>
<keyword evidence="2" id="KW-0812">Transmembrane</keyword>
<feature type="transmembrane region" description="Helical" evidence="2">
    <location>
        <begin position="124"/>
        <end position="146"/>
    </location>
</feature>
<name>A0A9W8HGE3_9FUNG</name>
<feature type="region of interest" description="Disordered" evidence="1">
    <location>
        <begin position="48"/>
        <end position="73"/>
    </location>
</feature>
<gene>
    <name evidence="3" type="ORF">H4R18_003112</name>
</gene>